<keyword evidence="2" id="KW-0378">Hydrolase</keyword>
<gene>
    <name evidence="2" type="ORF">KM92DES2_11014</name>
</gene>
<feature type="domain" description="Transglutaminase-like" evidence="1">
    <location>
        <begin position="73"/>
        <end position="139"/>
    </location>
</feature>
<reference evidence="2" key="1">
    <citation type="submission" date="2016-04" db="EMBL/GenBank/DDBJ databases">
        <authorList>
            <person name="Evans L.H."/>
            <person name="Alamgir A."/>
            <person name="Owens N."/>
            <person name="Weber N.D."/>
            <person name="Virtaneva K."/>
            <person name="Barbian K."/>
            <person name="Babar A."/>
            <person name="Rosenke K."/>
        </authorList>
    </citation>
    <scope>NUCLEOTIDE SEQUENCE</scope>
    <source>
        <strain evidence="2">92-2</strain>
    </source>
</reference>
<dbReference type="InterPro" id="IPR038765">
    <property type="entry name" value="Papain-like_cys_pep_sf"/>
</dbReference>
<dbReference type="PANTHER" id="PTHR33490:SF3">
    <property type="entry name" value="CONSERVED INTEGRAL MEMBRANE PROTEIN"/>
    <property type="match status" value="1"/>
</dbReference>
<dbReference type="PANTHER" id="PTHR33490">
    <property type="entry name" value="BLR5614 PROTEIN-RELATED"/>
    <property type="match status" value="1"/>
</dbReference>
<dbReference type="InterPro" id="IPR002931">
    <property type="entry name" value="Transglutaminase-like"/>
</dbReference>
<dbReference type="AlphaFoldDB" id="A0A212JFC4"/>
<protein>
    <submittedName>
        <fullName evidence="2">Transglutaminase-like enzyme, predicted cysteine protease</fullName>
    </submittedName>
</protein>
<dbReference type="Gene3D" id="3.10.620.30">
    <property type="match status" value="1"/>
</dbReference>
<keyword evidence="2" id="KW-0645">Protease</keyword>
<sequence>MMHQQPPAPQACMSESEIIDFRSAPVQRKAASLAAHCASELELIEKTFVFVRDSIAHSVDCGGTAVTCSASEVLHVGQGLCYAKAHLLAALLRANGIAAGFCYQLLGFEDEHDPHRVLHGLNAVWISERQVWLRLDARGNKPAGVDAQFLPDGPEQLAFTVHPQCGEVDYPHVFAEPDPGVVLALRSHSSIAQLLPRLPQQLAFPV</sequence>
<organism evidence="2">
    <name type="scientific">uncultured Desulfovibrio sp</name>
    <dbReference type="NCBI Taxonomy" id="167968"/>
    <lineage>
        <taxon>Bacteria</taxon>
        <taxon>Pseudomonadati</taxon>
        <taxon>Thermodesulfobacteriota</taxon>
        <taxon>Desulfovibrionia</taxon>
        <taxon>Desulfovibrionales</taxon>
        <taxon>Desulfovibrionaceae</taxon>
        <taxon>Desulfovibrio</taxon>
        <taxon>environmental samples</taxon>
    </lineage>
</organism>
<dbReference type="GO" id="GO:0008233">
    <property type="term" value="F:peptidase activity"/>
    <property type="evidence" value="ECO:0007669"/>
    <property type="project" value="UniProtKB-KW"/>
</dbReference>
<evidence type="ECO:0000259" key="1">
    <source>
        <dbReference type="SMART" id="SM00460"/>
    </source>
</evidence>
<dbReference type="RefSeq" id="WP_296966906.1">
    <property type="nucleotide sequence ID" value="NZ_UPYQ01000025.1"/>
</dbReference>
<accession>A0A212JFC4</accession>
<name>A0A212JFC4_9BACT</name>
<dbReference type="Pfam" id="PF01841">
    <property type="entry name" value="Transglut_core"/>
    <property type="match status" value="1"/>
</dbReference>
<dbReference type="SMART" id="SM00460">
    <property type="entry name" value="TGc"/>
    <property type="match status" value="1"/>
</dbReference>
<dbReference type="EMBL" id="FLUP01000001">
    <property type="protein sequence ID" value="SBV98119.1"/>
    <property type="molecule type" value="Genomic_DNA"/>
</dbReference>
<dbReference type="GO" id="GO:0006508">
    <property type="term" value="P:proteolysis"/>
    <property type="evidence" value="ECO:0007669"/>
    <property type="project" value="UniProtKB-KW"/>
</dbReference>
<evidence type="ECO:0000313" key="2">
    <source>
        <dbReference type="EMBL" id="SBV98119.1"/>
    </source>
</evidence>
<dbReference type="SUPFAM" id="SSF54001">
    <property type="entry name" value="Cysteine proteinases"/>
    <property type="match status" value="1"/>
</dbReference>
<proteinExistence type="predicted"/>